<feature type="region of interest" description="Disordered" evidence="1">
    <location>
        <begin position="1"/>
        <end position="24"/>
    </location>
</feature>
<feature type="transmembrane region" description="Helical" evidence="2">
    <location>
        <begin position="130"/>
        <end position="153"/>
    </location>
</feature>
<dbReference type="GeneID" id="28820308"/>
<dbReference type="AlphaFoldDB" id="A0A194XHL6"/>
<dbReference type="EMBL" id="KQ947410">
    <property type="protein sequence ID" value="KUJ19705.1"/>
    <property type="molecule type" value="Genomic_DNA"/>
</dbReference>
<organism evidence="3 4">
    <name type="scientific">Mollisia scopiformis</name>
    <name type="common">Conifer needle endophyte fungus</name>
    <name type="synonym">Phialocephala scopiformis</name>
    <dbReference type="NCBI Taxonomy" id="149040"/>
    <lineage>
        <taxon>Eukaryota</taxon>
        <taxon>Fungi</taxon>
        <taxon>Dikarya</taxon>
        <taxon>Ascomycota</taxon>
        <taxon>Pezizomycotina</taxon>
        <taxon>Leotiomycetes</taxon>
        <taxon>Helotiales</taxon>
        <taxon>Mollisiaceae</taxon>
        <taxon>Mollisia</taxon>
    </lineage>
</organism>
<protein>
    <submittedName>
        <fullName evidence="3">Uncharacterized protein</fullName>
    </submittedName>
</protein>
<dbReference type="Proteomes" id="UP000070700">
    <property type="component" value="Unassembled WGS sequence"/>
</dbReference>
<sequence>MGRPTKKMPSEEAYEPLSHEVASDGDISLQASRSLGSGEEGASPVASMSPFLKQQVNADSESVEPKNPETETEIYNTYFSRKKEFGKLLLAGFVRILLTIFLIGCIYATLATYGGRSVIGPVGKRVFNALVTGLSMILGISIASSFKAIAIDVRWWILSRKRRPIHEVDAILSSHALSEVSKLAIRSAKDKKPGVVMSAALWVLFNIAAQAAVAMLGLTYSLNAQVDPTRPILGDTSFSNFSSSFGVAVDEDTTASSQLAAHTFGEMALQFPYLEASGPDQLPVDYLSPCDLDSVYYEGQDYFQTAFQEYSATDSTTGCFYSNRSLITTSSCNAYSVIGISNGTSQTFQYERDSQTLNQTWHSIGPNSTTYLTYPDKQDCGPRCATVYIYENDGTSANYFECTVNASTIYNATVQEQQLSDDHARLAAGAIALQGYQSDSNNASQYQQFPSQSTYGNFTSGNSTFKARQLRQYAIGVLVVADTIFPQIGSDSLHVLGLQPQPGLKLSIDHVAYMWAIFGSIAGSHLVLWIIGSYVASRVAVIENSYLKIALALRPVTDDLEEQGLLMGGHKHEHGALDRDVVYGPREQAGSGARALEISRVASCVRESRQWEGYYDS</sequence>
<gene>
    <name evidence="3" type="ORF">LY89DRAFT_611468</name>
</gene>
<dbReference type="KEGG" id="psco:LY89DRAFT_611468"/>
<feature type="transmembrane region" description="Helical" evidence="2">
    <location>
        <begin position="88"/>
        <end position="110"/>
    </location>
</feature>
<evidence type="ECO:0000313" key="3">
    <source>
        <dbReference type="EMBL" id="KUJ19705.1"/>
    </source>
</evidence>
<evidence type="ECO:0000256" key="1">
    <source>
        <dbReference type="SAM" id="MobiDB-lite"/>
    </source>
</evidence>
<accession>A0A194XHL6</accession>
<dbReference type="OrthoDB" id="3596604at2759"/>
<feature type="transmembrane region" description="Helical" evidence="2">
    <location>
        <begin position="512"/>
        <end position="536"/>
    </location>
</feature>
<proteinExistence type="predicted"/>
<dbReference type="RefSeq" id="XP_018074060.1">
    <property type="nucleotide sequence ID" value="XM_018210582.1"/>
</dbReference>
<evidence type="ECO:0000313" key="4">
    <source>
        <dbReference type="Proteomes" id="UP000070700"/>
    </source>
</evidence>
<name>A0A194XHL6_MOLSC</name>
<keyword evidence="2" id="KW-0472">Membrane</keyword>
<keyword evidence="4" id="KW-1185">Reference proteome</keyword>
<dbReference type="InParanoid" id="A0A194XHL6"/>
<feature type="transmembrane region" description="Helical" evidence="2">
    <location>
        <begin position="195"/>
        <end position="220"/>
    </location>
</feature>
<evidence type="ECO:0000256" key="2">
    <source>
        <dbReference type="SAM" id="Phobius"/>
    </source>
</evidence>
<reference evidence="3 4" key="1">
    <citation type="submission" date="2015-10" db="EMBL/GenBank/DDBJ databases">
        <title>Full genome of DAOMC 229536 Phialocephala scopiformis, a fungal endophyte of spruce producing the potent anti-insectan compound rugulosin.</title>
        <authorList>
            <consortium name="DOE Joint Genome Institute"/>
            <person name="Walker A.K."/>
            <person name="Frasz S.L."/>
            <person name="Seifert K.A."/>
            <person name="Miller J.D."/>
            <person name="Mondo S.J."/>
            <person name="Labutti K."/>
            <person name="Lipzen A."/>
            <person name="Dockter R."/>
            <person name="Kennedy M."/>
            <person name="Grigoriev I.V."/>
            <person name="Spatafora J.W."/>
        </authorList>
    </citation>
    <scope>NUCLEOTIDE SEQUENCE [LARGE SCALE GENOMIC DNA]</scope>
    <source>
        <strain evidence="3 4">CBS 120377</strain>
    </source>
</reference>
<keyword evidence="2" id="KW-1133">Transmembrane helix</keyword>
<keyword evidence="2" id="KW-0812">Transmembrane</keyword>